<dbReference type="PROSITE" id="PS51257">
    <property type="entry name" value="PROKAR_LIPOPROTEIN"/>
    <property type="match status" value="1"/>
</dbReference>
<evidence type="ECO:0000256" key="1">
    <source>
        <dbReference type="SAM" id="SignalP"/>
    </source>
</evidence>
<dbReference type="RefSeq" id="WP_260116654.1">
    <property type="nucleotide sequence ID" value="NZ_CP093361.1"/>
</dbReference>
<name>A0A976X5R3_9LACO</name>
<accession>A0A976X5R3</accession>
<proteinExistence type="predicted"/>
<feature type="signal peptide" evidence="1">
    <location>
        <begin position="1"/>
        <end position="17"/>
    </location>
</feature>
<dbReference type="AlphaFoldDB" id="A0A976X5R3"/>
<keyword evidence="3" id="KW-1185">Reference proteome</keyword>
<dbReference type="Proteomes" id="UP000831181">
    <property type="component" value="Chromosome"/>
</dbReference>
<sequence>MKKALILGISSLTILLAACGNSNSSKKAAQQPKYSQIDTTRYKPINQQISVKKLLALKPNNTKYFHHEYSIKGEIVKIGKKFQGSATYVIKDPKTDLTYASVTSGTKTFKGFKVGDKATFAINGLTRIAKNNNLNGLTTEDNPSRLSTVTNLIGKY</sequence>
<organism evidence="2 3">
    <name type="scientific">Nicoliella spurrieriana</name>
    <dbReference type="NCBI Taxonomy" id="2925830"/>
    <lineage>
        <taxon>Bacteria</taxon>
        <taxon>Bacillati</taxon>
        <taxon>Bacillota</taxon>
        <taxon>Bacilli</taxon>
        <taxon>Lactobacillales</taxon>
        <taxon>Lactobacillaceae</taxon>
        <taxon>Nicoliella</taxon>
    </lineage>
</organism>
<evidence type="ECO:0000313" key="2">
    <source>
        <dbReference type="EMBL" id="UQS86852.1"/>
    </source>
</evidence>
<dbReference type="KEGG" id="lbe:MOO44_08305"/>
<evidence type="ECO:0000313" key="3">
    <source>
        <dbReference type="Proteomes" id="UP000831181"/>
    </source>
</evidence>
<protein>
    <recommendedName>
        <fullName evidence="4">Lipoprotein</fullName>
    </recommendedName>
</protein>
<dbReference type="EMBL" id="CP093361">
    <property type="protein sequence ID" value="UQS86852.1"/>
    <property type="molecule type" value="Genomic_DNA"/>
</dbReference>
<keyword evidence="1" id="KW-0732">Signal</keyword>
<evidence type="ECO:0008006" key="4">
    <source>
        <dbReference type="Google" id="ProtNLM"/>
    </source>
</evidence>
<reference evidence="2" key="1">
    <citation type="journal article" date="2022" name="Int. J. Syst. Evol. Microbiol.">
        <title>Apilactobacillus apisilvae sp. nov., Nicolia spurrieriana gen. nov. sp. nov., Bombilactobacillus folatiphilus sp. nov. and Bombilactobacillus thymidiniphilus sp. nov., four new lactic acid bacterial isolates from stingless bees Tetragonula carbonaria and Austroplebeia australis.</title>
        <authorList>
            <person name="Oliphant S.A."/>
            <person name="Watson-Haigh N.S."/>
            <person name="Sumby K.M."/>
            <person name="Gardner J."/>
            <person name="Groom S."/>
            <person name="Jiranek V."/>
        </authorList>
    </citation>
    <scope>NUCLEOTIDE SEQUENCE</scope>
    <source>
        <strain evidence="2">SGEP1_A5</strain>
    </source>
</reference>
<feature type="chain" id="PRO_5039501500" description="Lipoprotein" evidence="1">
    <location>
        <begin position="18"/>
        <end position="156"/>
    </location>
</feature>
<gene>
    <name evidence="2" type="ORF">MOO44_08305</name>
</gene>